<reference evidence="1 2" key="1">
    <citation type="submission" date="2020-02" db="EMBL/GenBank/DDBJ databases">
        <authorList>
            <person name="Yang Z."/>
        </authorList>
    </citation>
    <scope>NUCLEOTIDE SEQUENCE [LARGE SCALE GENOMIC DNA]</scope>
    <source>
        <strain evidence="1 2">HX-7-9</strain>
    </source>
</reference>
<protein>
    <submittedName>
        <fullName evidence="1">Uncharacterized protein</fullName>
    </submittedName>
</protein>
<sequence length="125" mass="13602">MKEARSIAGLPFGRLTAVGFIARHPAGRQFRHLWAFDCACGQRVVLFKDDVLKGRVHSCGCARKGSVPGANDRGWLLAQAAVPAPWVSERPDRDGHFIVRRQSGRAPAIPSLFALLSGICPERSV</sequence>
<proteinExistence type="predicted"/>
<dbReference type="RefSeq" id="WP_163318010.1">
    <property type="nucleotide sequence ID" value="NZ_JAAGAA010000025.1"/>
</dbReference>
<evidence type="ECO:0000313" key="2">
    <source>
        <dbReference type="Proteomes" id="UP000482578"/>
    </source>
</evidence>
<evidence type="ECO:0000313" key="1">
    <source>
        <dbReference type="EMBL" id="NDV14358.1"/>
    </source>
</evidence>
<keyword evidence="2" id="KW-1185">Reference proteome</keyword>
<name>A0A6B2KW34_9NEIS</name>
<accession>A0A6B2KW34</accession>
<organism evidence="1 2">
    <name type="scientific">Crenobacter caeni</name>
    <dbReference type="NCBI Taxonomy" id="2705474"/>
    <lineage>
        <taxon>Bacteria</taxon>
        <taxon>Pseudomonadati</taxon>
        <taxon>Pseudomonadota</taxon>
        <taxon>Betaproteobacteria</taxon>
        <taxon>Neisseriales</taxon>
        <taxon>Neisseriaceae</taxon>
        <taxon>Crenobacter</taxon>
    </lineage>
</organism>
<dbReference type="Proteomes" id="UP000482578">
    <property type="component" value="Unassembled WGS sequence"/>
</dbReference>
<dbReference type="AlphaFoldDB" id="A0A6B2KW34"/>
<dbReference type="EMBL" id="JAAGAA010000025">
    <property type="protein sequence ID" value="NDV14358.1"/>
    <property type="molecule type" value="Genomic_DNA"/>
</dbReference>
<gene>
    <name evidence="1" type="ORF">GZH52_16495</name>
</gene>
<comment type="caution">
    <text evidence="1">The sequence shown here is derived from an EMBL/GenBank/DDBJ whole genome shotgun (WGS) entry which is preliminary data.</text>
</comment>